<feature type="region of interest" description="Disordered" evidence="5">
    <location>
        <begin position="1"/>
        <end position="31"/>
    </location>
</feature>
<evidence type="ECO:0000256" key="1">
    <source>
        <dbReference type="ARBA" id="ARBA00022723"/>
    </source>
</evidence>
<dbReference type="SUPFAM" id="SSF144232">
    <property type="entry name" value="HIT/MYND zinc finger-like"/>
    <property type="match status" value="1"/>
</dbReference>
<evidence type="ECO:0000256" key="2">
    <source>
        <dbReference type="ARBA" id="ARBA00022771"/>
    </source>
</evidence>
<sequence length="151" mass="16110">MESSSSSSSSSCASSSVAAAGNRGGVREGWTESAASKLLGEECDRREMERGRDFTTFVDQGEAGKAQEGGVVSEPQRPEKGCWICDKVGKGLQTCNHYGVARYCSKECQRTGWKGGHKKECKSLASSRSALEAETAGGMLMSSLLEKLNQE</sequence>
<evidence type="ECO:0000256" key="4">
    <source>
        <dbReference type="PROSITE-ProRule" id="PRU00134"/>
    </source>
</evidence>
<feature type="domain" description="MYND-type" evidence="6">
    <location>
        <begin position="82"/>
        <end position="121"/>
    </location>
</feature>
<dbReference type="InterPro" id="IPR002893">
    <property type="entry name" value="Znf_MYND"/>
</dbReference>
<dbReference type="PhylomeDB" id="A0A0G4HSY4"/>
<evidence type="ECO:0000256" key="5">
    <source>
        <dbReference type="SAM" id="MobiDB-lite"/>
    </source>
</evidence>
<name>A0A0G4HSY4_9ALVE</name>
<dbReference type="VEuPathDB" id="CryptoDB:Cvel_8367"/>
<dbReference type="PROSITE" id="PS50865">
    <property type="entry name" value="ZF_MYND_2"/>
    <property type="match status" value="1"/>
</dbReference>
<keyword evidence="3" id="KW-0862">Zinc</keyword>
<gene>
    <name evidence="7" type="ORF">Cvel_8367</name>
</gene>
<evidence type="ECO:0000313" key="7">
    <source>
        <dbReference type="EMBL" id="CEM47508.1"/>
    </source>
</evidence>
<accession>A0A0G4HSY4</accession>
<proteinExistence type="predicted"/>
<protein>
    <recommendedName>
        <fullName evidence="6">MYND-type domain-containing protein</fullName>
    </recommendedName>
</protein>
<dbReference type="GO" id="GO:0008270">
    <property type="term" value="F:zinc ion binding"/>
    <property type="evidence" value="ECO:0007669"/>
    <property type="project" value="UniProtKB-KW"/>
</dbReference>
<organism evidence="7">
    <name type="scientific">Chromera velia CCMP2878</name>
    <dbReference type="NCBI Taxonomy" id="1169474"/>
    <lineage>
        <taxon>Eukaryota</taxon>
        <taxon>Sar</taxon>
        <taxon>Alveolata</taxon>
        <taxon>Colpodellida</taxon>
        <taxon>Chromeraceae</taxon>
        <taxon>Chromera</taxon>
    </lineage>
</organism>
<dbReference type="EMBL" id="CDMZ01003767">
    <property type="protein sequence ID" value="CEM47508.1"/>
    <property type="molecule type" value="Genomic_DNA"/>
</dbReference>
<dbReference type="Gene3D" id="6.10.140.2220">
    <property type="match status" value="1"/>
</dbReference>
<dbReference type="Pfam" id="PF01753">
    <property type="entry name" value="zf-MYND"/>
    <property type="match status" value="1"/>
</dbReference>
<evidence type="ECO:0000256" key="3">
    <source>
        <dbReference type="ARBA" id="ARBA00022833"/>
    </source>
</evidence>
<reference evidence="7" key="1">
    <citation type="submission" date="2014-11" db="EMBL/GenBank/DDBJ databases">
        <authorList>
            <person name="Otto D Thomas"/>
            <person name="Naeem Raeece"/>
        </authorList>
    </citation>
    <scope>NUCLEOTIDE SEQUENCE</scope>
</reference>
<dbReference type="AlphaFoldDB" id="A0A0G4HSY4"/>
<feature type="compositionally biased region" description="Low complexity" evidence="5">
    <location>
        <begin position="1"/>
        <end position="20"/>
    </location>
</feature>
<keyword evidence="2 4" id="KW-0863">Zinc-finger</keyword>
<keyword evidence="1" id="KW-0479">Metal-binding</keyword>
<evidence type="ECO:0000259" key="6">
    <source>
        <dbReference type="PROSITE" id="PS50865"/>
    </source>
</evidence>